<dbReference type="SMART" id="SM00387">
    <property type="entry name" value="HATPase_c"/>
    <property type="match status" value="1"/>
</dbReference>
<dbReference type="Gene3D" id="3.30.565.10">
    <property type="entry name" value="Histidine kinase-like ATPase, C-terminal domain"/>
    <property type="match status" value="1"/>
</dbReference>
<dbReference type="InterPro" id="IPR005467">
    <property type="entry name" value="His_kinase_dom"/>
</dbReference>
<dbReference type="Pfam" id="PF12282">
    <property type="entry name" value="GAF_PdtaS"/>
    <property type="match status" value="1"/>
</dbReference>
<dbReference type="SUPFAM" id="SSF55874">
    <property type="entry name" value="ATPase domain of HSP90 chaperone/DNA topoisomerase II/histidine kinase"/>
    <property type="match status" value="1"/>
</dbReference>
<evidence type="ECO:0000256" key="2">
    <source>
        <dbReference type="ARBA" id="ARBA00012438"/>
    </source>
</evidence>
<dbReference type="CDD" id="cd00130">
    <property type="entry name" value="PAS"/>
    <property type="match status" value="1"/>
</dbReference>
<protein>
    <recommendedName>
        <fullName evidence="2">histidine kinase</fullName>
        <ecNumber evidence="2">2.7.13.3</ecNumber>
    </recommendedName>
</protein>
<accession>A0A7K1LGH1</accession>
<evidence type="ECO:0000256" key="6">
    <source>
        <dbReference type="ARBA" id="ARBA00022777"/>
    </source>
</evidence>
<keyword evidence="3" id="KW-0597">Phosphoprotein</keyword>
<dbReference type="PANTHER" id="PTHR41523">
    <property type="entry name" value="TWO-COMPONENT SYSTEM SENSOR PROTEIN"/>
    <property type="match status" value="1"/>
</dbReference>
<dbReference type="PANTHER" id="PTHR41523:SF8">
    <property type="entry name" value="ETHYLENE RESPONSE SENSOR PROTEIN"/>
    <property type="match status" value="1"/>
</dbReference>
<dbReference type="OrthoDB" id="9767435at2"/>
<keyword evidence="7" id="KW-0067">ATP-binding</keyword>
<dbReference type="InterPro" id="IPR000014">
    <property type="entry name" value="PAS"/>
</dbReference>
<dbReference type="EC" id="2.7.13.3" evidence="2"/>
<dbReference type="RefSeq" id="WP_129314123.1">
    <property type="nucleotide sequence ID" value="NZ_NOIQ01000001.1"/>
</dbReference>
<sequence>MTLAEPLLKTGEFGPGDSEWLHLLVGDWQMIADLAQGDLVLWFPEEFLSSERSGRGQGGPAPDAGFSGMAHVRPSTTQTVFHRDMVGLRMSTQVEAAARACWFDQATQFLDRVDWNAESTMRVVLYPLVRNGRTVALLSLHHGEQSGRMQGRLDTVFRETAREILSMVARGAWPDFSSSNEASRGNPRVSDGVIRLDAEGRVTFASPNAVSVYRRLGFADALTGHLLAELTRDLLPAAEKADETLPLVLTGRMPWRGEVSTTKVSITFRAVPLRRQTRRGEERFGALLLCRDVTELRRRELELMTKDATIREIHHRVKNNLQTVSALLRLQARRMSSPEGKQGLEQAMRRVATIAMVHEALSQGLTQNVDFDDLINRQFHLAAEVASPGQAVSTEMTGEFGHLPSELATPLALIINEVVANAVEHGLDGESGTVTLDGQRAETGDGQELVVTVGDNGVGMGVSYIEESGVSAYRPTSDGEGLGMQIVRTLVASELKGSIVWRPRAGGGTEVVITAHIPEGSVDRT</sequence>
<gene>
    <name evidence="9" type="ORF">GMA10_02120</name>
</gene>
<dbReference type="InterPro" id="IPR038424">
    <property type="entry name" value="H_kinase_PdtaS_GAF_sf"/>
</dbReference>
<keyword evidence="10" id="KW-1185">Reference proteome</keyword>
<dbReference type="SUPFAM" id="SSF55785">
    <property type="entry name" value="PYP-like sensor domain (PAS domain)"/>
    <property type="match status" value="1"/>
</dbReference>
<feature type="domain" description="Histidine kinase" evidence="8">
    <location>
        <begin position="312"/>
        <end position="519"/>
    </location>
</feature>
<evidence type="ECO:0000313" key="9">
    <source>
        <dbReference type="EMBL" id="MUN54032.1"/>
    </source>
</evidence>
<evidence type="ECO:0000313" key="10">
    <source>
        <dbReference type="Proteomes" id="UP000462152"/>
    </source>
</evidence>
<evidence type="ECO:0000256" key="7">
    <source>
        <dbReference type="ARBA" id="ARBA00022840"/>
    </source>
</evidence>
<keyword evidence="5" id="KW-0547">Nucleotide-binding</keyword>
<dbReference type="Pfam" id="PF07568">
    <property type="entry name" value="HisKA_2"/>
    <property type="match status" value="1"/>
</dbReference>
<dbReference type="Gene3D" id="3.30.450.20">
    <property type="entry name" value="PAS domain"/>
    <property type="match status" value="1"/>
</dbReference>
<dbReference type="GO" id="GO:0005524">
    <property type="term" value="F:ATP binding"/>
    <property type="evidence" value="ECO:0007669"/>
    <property type="project" value="UniProtKB-KW"/>
</dbReference>
<evidence type="ECO:0000256" key="4">
    <source>
        <dbReference type="ARBA" id="ARBA00022679"/>
    </source>
</evidence>
<comment type="catalytic activity">
    <reaction evidence="1">
        <text>ATP + protein L-histidine = ADP + protein N-phospho-L-histidine.</text>
        <dbReference type="EC" id="2.7.13.3"/>
    </reaction>
</comment>
<dbReference type="InterPro" id="IPR022066">
    <property type="entry name" value="PdtaS_GAF"/>
</dbReference>
<keyword evidence="4" id="KW-0808">Transferase</keyword>
<comment type="caution">
    <text evidence="9">The sequence shown here is derived from an EMBL/GenBank/DDBJ whole genome shotgun (WGS) entry which is preliminary data.</text>
</comment>
<dbReference type="Pfam" id="PF08448">
    <property type="entry name" value="PAS_4"/>
    <property type="match status" value="1"/>
</dbReference>
<name>A0A7K1LGH1_9MICC</name>
<keyword evidence="6" id="KW-0418">Kinase</keyword>
<dbReference type="InterPro" id="IPR003594">
    <property type="entry name" value="HATPase_dom"/>
</dbReference>
<evidence type="ECO:0000256" key="5">
    <source>
        <dbReference type="ARBA" id="ARBA00022741"/>
    </source>
</evidence>
<dbReference type="InterPro" id="IPR011495">
    <property type="entry name" value="Sig_transdc_His_kin_sub2_dim/P"/>
</dbReference>
<dbReference type="Proteomes" id="UP000462152">
    <property type="component" value="Unassembled WGS sequence"/>
</dbReference>
<organism evidence="9 10">
    <name type="scientific">Rothia koreensis</name>
    <dbReference type="NCBI Taxonomy" id="592378"/>
    <lineage>
        <taxon>Bacteria</taxon>
        <taxon>Bacillati</taxon>
        <taxon>Actinomycetota</taxon>
        <taxon>Actinomycetes</taxon>
        <taxon>Micrococcales</taxon>
        <taxon>Micrococcaceae</taxon>
        <taxon>Rothia</taxon>
    </lineage>
</organism>
<evidence type="ECO:0000259" key="8">
    <source>
        <dbReference type="PROSITE" id="PS50109"/>
    </source>
</evidence>
<dbReference type="AlphaFoldDB" id="A0A7K1LGH1"/>
<dbReference type="InterPro" id="IPR036890">
    <property type="entry name" value="HATPase_C_sf"/>
</dbReference>
<proteinExistence type="predicted"/>
<dbReference type="GO" id="GO:0004673">
    <property type="term" value="F:protein histidine kinase activity"/>
    <property type="evidence" value="ECO:0007669"/>
    <property type="project" value="UniProtKB-EC"/>
</dbReference>
<reference evidence="9 10" key="1">
    <citation type="submission" date="2019-12" db="EMBL/GenBank/DDBJ databases">
        <authorList>
            <person name="Li J."/>
            <person name="Shi Y."/>
            <person name="Xu G."/>
            <person name="Xiao D."/>
            <person name="Ran X."/>
        </authorList>
    </citation>
    <scope>NUCLEOTIDE SEQUENCE [LARGE SCALE GENOMIC DNA]</scope>
    <source>
        <strain evidence="9 10">JCM 15915</strain>
    </source>
</reference>
<evidence type="ECO:0000256" key="3">
    <source>
        <dbReference type="ARBA" id="ARBA00022553"/>
    </source>
</evidence>
<dbReference type="Pfam" id="PF02518">
    <property type="entry name" value="HATPase_c"/>
    <property type="match status" value="1"/>
</dbReference>
<dbReference type="EMBL" id="WOGT01000001">
    <property type="protein sequence ID" value="MUN54032.1"/>
    <property type="molecule type" value="Genomic_DNA"/>
</dbReference>
<dbReference type="Gene3D" id="3.30.450.280">
    <property type="entry name" value="GAF domain"/>
    <property type="match status" value="1"/>
</dbReference>
<dbReference type="PROSITE" id="PS50109">
    <property type="entry name" value="HIS_KIN"/>
    <property type="match status" value="1"/>
</dbReference>
<dbReference type="InterPro" id="IPR035965">
    <property type="entry name" value="PAS-like_dom_sf"/>
</dbReference>
<evidence type="ECO:0000256" key="1">
    <source>
        <dbReference type="ARBA" id="ARBA00000085"/>
    </source>
</evidence>
<dbReference type="InterPro" id="IPR013656">
    <property type="entry name" value="PAS_4"/>
</dbReference>